<gene>
    <name evidence="1" type="ORF">EMCG_04432</name>
</gene>
<reference evidence="2" key="1">
    <citation type="journal article" date="2015" name="PLoS Genet.">
        <title>The dynamic genome and transcriptome of the human fungal pathogen Blastomyces and close relative Emmonsia.</title>
        <authorList>
            <person name="Munoz J.F."/>
            <person name="Gauthier G.M."/>
            <person name="Desjardins C.A."/>
            <person name="Gallo J.E."/>
            <person name="Holder J."/>
            <person name="Sullivan T.D."/>
            <person name="Marty A.J."/>
            <person name="Carmen J.C."/>
            <person name="Chen Z."/>
            <person name="Ding L."/>
            <person name="Gujja S."/>
            <person name="Magrini V."/>
            <person name="Misas E."/>
            <person name="Mitreva M."/>
            <person name="Priest M."/>
            <person name="Saif S."/>
            <person name="Whiston E.A."/>
            <person name="Young S."/>
            <person name="Zeng Q."/>
            <person name="Goldman W.E."/>
            <person name="Mardis E.R."/>
            <person name="Taylor J.W."/>
            <person name="McEwen J.G."/>
            <person name="Clay O.K."/>
            <person name="Klein B.S."/>
            <person name="Cuomo C.A."/>
        </authorList>
    </citation>
    <scope>NUCLEOTIDE SEQUENCE [LARGE SCALE GENOMIC DNA]</scope>
    <source>
        <strain evidence="2">UAMH 3008</strain>
    </source>
</reference>
<evidence type="ECO:0000313" key="1">
    <source>
        <dbReference type="EMBL" id="KKZ60922.1"/>
    </source>
</evidence>
<evidence type="ECO:0000313" key="2">
    <source>
        <dbReference type="Proteomes" id="UP000034164"/>
    </source>
</evidence>
<name>A0A0G2HS48_9EURO</name>
<organism evidence="1 2">
    <name type="scientific">[Emmonsia] crescens</name>
    <dbReference type="NCBI Taxonomy" id="73230"/>
    <lineage>
        <taxon>Eukaryota</taxon>
        <taxon>Fungi</taxon>
        <taxon>Dikarya</taxon>
        <taxon>Ascomycota</taxon>
        <taxon>Pezizomycotina</taxon>
        <taxon>Eurotiomycetes</taxon>
        <taxon>Eurotiomycetidae</taxon>
        <taxon>Onygenales</taxon>
        <taxon>Ajellomycetaceae</taxon>
        <taxon>Emergomyces</taxon>
    </lineage>
</organism>
<comment type="caution">
    <text evidence="1">The sequence shown here is derived from an EMBL/GenBank/DDBJ whole genome shotgun (WGS) entry which is preliminary data.</text>
</comment>
<proteinExistence type="predicted"/>
<sequence>MLTEDIDAEKIIISQYHFNSVNLTFLITAETAAVLAETDISADIEREIAVNTATVSVRDIDAEKIIISQYHFNSVNLTFLITAETAAVL</sequence>
<protein>
    <submittedName>
        <fullName evidence="1">Uncharacterized protein</fullName>
    </submittedName>
</protein>
<dbReference type="Proteomes" id="UP000034164">
    <property type="component" value="Unassembled WGS sequence"/>
</dbReference>
<dbReference type="AlphaFoldDB" id="A0A0G2HS48"/>
<accession>A0A0G2HS48</accession>
<dbReference type="EMBL" id="LCZI01001394">
    <property type="protein sequence ID" value="KKZ60922.1"/>
    <property type="molecule type" value="Genomic_DNA"/>
</dbReference>
<dbReference type="VEuPathDB" id="FungiDB:EMCG_04432"/>